<evidence type="ECO:0000313" key="2">
    <source>
        <dbReference type="EMBL" id="PGH18813.1"/>
    </source>
</evidence>
<protein>
    <submittedName>
        <fullName evidence="2">Uncharacterized protein</fullName>
    </submittedName>
</protein>
<evidence type="ECO:0000313" key="3">
    <source>
        <dbReference type="Proteomes" id="UP000223968"/>
    </source>
</evidence>
<keyword evidence="3" id="KW-1185">Reference proteome</keyword>
<organism evidence="2 3">
    <name type="scientific">Helicocarpus griseus UAMH5409</name>
    <dbReference type="NCBI Taxonomy" id="1447875"/>
    <lineage>
        <taxon>Eukaryota</taxon>
        <taxon>Fungi</taxon>
        <taxon>Dikarya</taxon>
        <taxon>Ascomycota</taxon>
        <taxon>Pezizomycotina</taxon>
        <taxon>Eurotiomycetes</taxon>
        <taxon>Eurotiomycetidae</taxon>
        <taxon>Onygenales</taxon>
        <taxon>Ajellomycetaceae</taxon>
        <taxon>Helicocarpus</taxon>
    </lineage>
</organism>
<dbReference type="AlphaFoldDB" id="A0A2B7YCP9"/>
<comment type="caution">
    <text evidence="2">The sequence shown here is derived from an EMBL/GenBank/DDBJ whole genome shotgun (WGS) entry which is preliminary data.</text>
</comment>
<evidence type="ECO:0000256" key="1">
    <source>
        <dbReference type="SAM" id="MobiDB-lite"/>
    </source>
</evidence>
<feature type="region of interest" description="Disordered" evidence="1">
    <location>
        <begin position="18"/>
        <end position="51"/>
    </location>
</feature>
<name>A0A2B7YCP9_9EURO</name>
<dbReference type="EMBL" id="PDNB01000002">
    <property type="protein sequence ID" value="PGH18813.1"/>
    <property type="molecule type" value="Genomic_DNA"/>
</dbReference>
<gene>
    <name evidence="2" type="ORF">AJ79_00226</name>
</gene>
<dbReference type="Proteomes" id="UP000223968">
    <property type="component" value="Unassembled WGS sequence"/>
</dbReference>
<proteinExistence type="predicted"/>
<sequence>MQNGQAERSLIICFTGPNTKNWYGGATDSEDAPTPNEEDPTTLYGEDANPHALALPEDPEYDIITEPIIGTKPFLDVYRKAKKTPTPIPDTRVHDMEDSVAAQCLVFWYT</sequence>
<feature type="compositionally biased region" description="Acidic residues" evidence="1">
    <location>
        <begin position="28"/>
        <end position="40"/>
    </location>
</feature>
<reference evidence="2 3" key="1">
    <citation type="submission" date="2017-10" db="EMBL/GenBank/DDBJ databases">
        <title>Comparative genomics in systemic dimorphic fungi from Ajellomycetaceae.</title>
        <authorList>
            <person name="Munoz J.F."/>
            <person name="Mcewen J.G."/>
            <person name="Clay O.K."/>
            <person name="Cuomo C.A."/>
        </authorList>
    </citation>
    <scope>NUCLEOTIDE SEQUENCE [LARGE SCALE GENOMIC DNA]</scope>
    <source>
        <strain evidence="2 3">UAMH5409</strain>
    </source>
</reference>
<accession>A0A2B7YCP9</accession>